<accession>A0A426FML9</accession>
<evidence type="ECO:0000256" key="5">
    <source>
        <dbReference type="ARBA" id="ARBA00022801"/>
    </source>
</evidence>
<dbReference type="Gene3D" id="3.30.230.10">
    <property type="match status" value="1"/>
</dbReference>
<proteinExistence type="predicted"/>
<evidence type="ECO:0000313" key="8">
    <source>
        <dbReference type="EMBL" id="RRN43758.1"/>
    </source>
</evidence>
<keyword evidence="2" id="KW-0819">tRNA processing</keyword>
<dbReference type="InterPro" id="IPR020568">
    <property type="entry name" value="Ribosomal_Su5_D2-typ_SF"/>
</dbReference>
<dbReference type="EMBL" id="RRUE01000002">
    <property type="protein sequence ID" value="RRN43758.1"/>
    <property type="molecule type" value="Genomic_DNA"/>
</dbReference>
<evidence type="ECO:0000256" key="7">
    <source>
        <dbReference type="SAM" id="MobiDB-lite"/>
    </source>
</evidence>
<evidence type="ECO:0000313" key="9">
    <source>
        <dbReference type="Proteomes" id="UP000270261"/>
    </source>
</evidence>
<keyword evidence="3" id="KW-0540">Nuclease</keyword>
<dbReference type="RefSeq" id="WP_125095962.1">
    <property type="nucleotide sequence ID" value="NZ_RRUE01000002.1"/>
</dbReference>
<dbReference type="GO" id="GO:0004526">
    <property type="term" value="F:ribonuclease P activity"/>
    <property type="evidence" value="ECO:0007669"/>
    <property type="project" value="InterPro"/>
</dbReference>
<dbReference type="InterPro" id="IPR014721">
    <property type="entry name" value="Ribsml_uS5_D2-typ_fold_subgr"/>
</dbReference>
<feature type="region of interest" description="Disordered" evidence="7">
    <location>
        <begin position="173"/>
        <end position="205"/>
    </location>
</feature>
<dbReference type="InterPro" id="IPR000100">
    <property type="entry name" value="RNase_P"/>
</dbReference>
<keyword evidence="9" id="KW-1185">Reference proteome</keyword>
<dbReference type="SUPFAM" id="SSF54211">
    <property type="entry name" value="Ribosomal protein S5 domain 2-like"/>
    <property type="match status" value="1"/>
</dbReference>
<evidence type="ECO:0000256" key="3">
    <source>
        <dbReference type="ARBA" id="ARBA00022722"/>
    </source>
</evidence>
<dbReference type="PROSITE" id="PS00648">
    <property type="entry name" value="RIBONUCLEASE_P"/>
    <property type="match status" value="1"/>
</dbReference>
<keyword evidence="4" id="KW-0255">Endonuclease</keyword>
<dbReference type="GO" id="GO:0008033">
    <property type="term" value="P:tRNA processing"/>
    <property type="evidence" value="ECO:0007669"/>
    <property type="project" value="UniProtKB-KW"/>
</dbReference>
<comment type="function">
    <text evidence="1">RNaseP catalyzes the removal of the 5'-leader sequence from pre-tRNA to produce the mature 5'-terminus. It can also cleave other RNA substrates such as 4.5S RNA. The protein component plays an auxiliary but essential role in vivo by binding to the 5'-leader sequence and broadening the substrate specificity of the ribozyme.</text>
</comment>
<feature type="region of interest" description="Disordered" evidence="7">
    <location>
        <begin position="1"/>
        <end position="49"/>
    </location>
</feature>
<dbReference type="InterPro" id="IPR020539">
    <property type="entry name" value="RNase_P_CS"/>
</dbReference>
<evidence type="ECO:0000256" key="4">
    <source>
        <dbReference type="ARBA" id="ARBA00022759"/>
    </source>
</evidence>
<dbReference type="OrthoDB" id="398329at2"/>
<keyword evidence="6" id="KW-0694">RNA-binding</keyword>
<reference evidence="8 9" key="1">
    <citation type="submission" date="2018-11" db="EMBL/GenBank/DDBJ databases">
        <title>Genome sequencing of Lautropia sp. KCOM 2505 (= ChDC F240).</title>
        <authorList>
            <person name="Kook J.-K."/>
            <person name="Park S.-N."/>
            <person name="Lim Y.K."/>
        </authorList>
    </citation>
    <scope>NUCLEOTIDE SEQUENCE [LARGE SCALE GENOMIC DNA]</scope>
    <source>
        <strain evidence="8 9">KCOM 2505</strain>
    </source>
</reference>
<organism evidence="8 9">
    <name type="scientific">Lautropia dentalis</name>
    <dbReference type="NCBI Taxonomy" id="2490857"/>
    <lineage>
        <taxon>Bacteria</taxon>
        <taxon>Pseudomonadati</taxon>
        <taxon>Pseudomonadota</taxon>
        <taxon>Betaproteobacteria</taxon>
        <taxon>Burkholderiales</taxon>
        <taxon>Burkholderiaceae</taxon>
        <taxon>Lautropia</taxon>
    </lineage>
</organism>
<dbReference type="AlphaFoldDB" id="A0A426FML9"/>
<evidence type="ECO:0000256" key="2">
    <source>
        <dbReference type="ARBA" id="ARBA00022694"/>
    </source>
</evidence>
<comment type="caution">
    <text evidence="8">The sequence shown here is derived from an EMBL/GenBank/DDBJ whole genome shotgun (WGS) entry which is preliminary data.</text>
</comment>
<gene>
    <name evidence="8" type="ORF">EHV23_10090</name>
</gene>
<feature type="compositionally biased region" description="Low complexity" evidence="7">
    <location>
        <begin position="32"/>
        <end position="49"/>
    </location>
</feature>
<sequence>MNNPCRQSPKDVPSSPETSSLQDLTSQNQGHPGAATARASRPRRTGGSTLRLSGQFLELTGTVPPVKPLSRTDSLQLSVPKRLVRAAMRRNTVKRVLREAWRLAPDAALLQSGNRVWRFRLKAHPLGSLAAKSQYARAQMRLQARKAVWKAARNAQAPAMPQAAIQTTTQAGTQNGMQTGTPARDAVPSGKAGIPARAASQPSFADIKRQLRAEADRLLADAARRLNDFRQSPAGSFSSRSRA</sequence>
<protein>
    <submittedName>
        <fullName evidence="8">Uncharacterized protein</fullName>
    </submittedName>
</protein>
<evidence type="ECO:0000256" key="1">
    <source>
        <dbReference type="ARBA" id="ARBA00002663"/>
    </source>
</evidence>
<evidence type="ECO:0000256" key="6">
    <source>
        <dbReference type="ARBA" id="ARBA00022884"/>
    </source>
</evidence>
<dbReference type="GO" id="GO:0000049">
    <property type="term" value="F:tRNA binding"/>
    <property type="evidence" value="ECO:0007669"/>
    <property type="project" value="InterPro"/>
</dbReference>
<dbReference type="Pfam" id="PF00825">
    <property type="entry name" value="Ribonuclease_P"/>
    <property type="match status" value="1"/>
</dbReference>
<name>A0A426FML9_9BURK</name>
<feature type="compositionally biased region" description="Polar residues" evidence="7">
    <location>
        <begin position="15"/>
        <end position="30"/>
    </location>
</feature>
<dbReference type="Proteomes" id="UP000270261">
    <property type="component" value="Unassembled WGS sequence"/>
</dbReference>
<keyword evidence="5" id="KW-0378">Hydrolase</keyword>